<reference evidence="3" key="1">
    <citation type="submission" date="2016-11" db="EMBL/GenBank/DDBJ databases">
        <title>Comparative genomic and phenotypic analysis of Granulibacter bethesdensis clinical isolates from patients with chronic granulomatous disease.</title>
        <authorList>
            <person name="Zarember K.A."/>
            <person name="Porcella S.F."/>
            <person name="Chu J."/>
            <person name="Ding L."/>
            <person name="Dahlstrom E."/>
            <person name="Barbian K."/>
            <person name="Martens C."/>
            <person name="Sykora L."/>
            <person name="Kramer S."/>
            <person name="Pettinato A.M."/>
            <person name="Hong H."/>
            <person name="Wald G."/>
            <person name="Berg L.J."/>
            <person name="Rogge L.S."/>
            <person name="Greenberg D.E."/>
            <person name="Falcone E.L."/>
            <person name="Neves J.F."/>
            <person name="Simoes M.J."/>
            <person name="Casal M."/>
            <person name="Rodriguez-Lopez F.C."/>
            <person name="Zelazny A."/>
            <person name="Gallin J.I."/>
            <person name="Holland S.M."/>
        </authorList>
    </citation>
    <scope>NUCLEOTIDE SEQUENCE [LARGE SCALE GENOMIC DNA]</scope>
    <source>
        <strain evidence="3">NIH9.1</strain>
    </source>
</reference>
<dbReference type="Gene3D" id="2.60.120.10">
    <property type="entry name" value="Jelly Rolls"/>
    <property type="match status" value="1"/>
</dbReference>
<dbReference type="InterPro" id="IPR039935">
    <property type="entry name" value="YML079W-like"/>
</dbReference>
<dbReference type="EMBL" id="CP018191">
    <property type="protein sequence ID" value="APH53690.1"/>
    <property type="molecule type" value="Genomic_DNA"/>
</dbReference>
<dbReference type="PANTHER" id="PTHR33387">
    <property type="entry name" value="RMLC-LIKE JELLY ROLL FOLD PROTEIN"/>
    <property type="match status" value="1"/>
</dbReference>
<dbReference type="AlphaFoldDB" id="A0AAC9P804"/>
<name>A0AAC9P804_9PROT</name>
<organism evidence="2 3">
    <name type="scientific">Granulibacter bethesdensis</name>
    <dbReference type="NCBI Taxonomy" id="364410"/>
    <lineage>
        <taxon>Bacteria</taxon>
        <taxon>Pseudomonadati</taxon>
        <taxon>Pseudomonadota</taxon>
        <taxon>Alphaproteobacteria</taxon>
        <taxon>Acetobacterales</taxon>
        <taxon>Acetobacteraceae</taxon>
        <taxon>Granulibacter</taxon>
    </lineage>
</organism>
<dbReference type="Proteomes" id="UP000182373">
    <property type="component" value="Chromosome"/>
</dbReference>
<dbReference type="InterPro" id="IPR014710">
    <property type="entry name" value="RmlC-like_jellyroll"/>
</dbReference>
<feature type="domain" description="DUF985" evidence="1">
    <location>
        <begin position="40"/>
        <end position="167"/>
    </location>
</feature>
<proteinExistence type="predicted"/>
<gene>
    <name evidence="2" type="ORF">GbCGDNIH9_0451</name>
</gene>
<accession>A0AAC9P804</accession>
<evidence type="ECO:0000313" key="3">
    <source>
        <dbReference type="Proteomes" id="UP000182373"/>
    </source>
</evidence>
<dbReference type="Pfam" id="PF06172">
    <property type="entry name" value="Cupin_5"/>
    <property type="match status" value="1"/>
</dbReference>
<dbReference type="SUPFAM" id="SSF51182">
    <property type="entry name" value="RmlC-like cupins"/>
    <property type="match status" value="1"/>
</dbReference>
<evidence type="ECO:0000259" key="1">
    <source>
        <dbReference type="Pfam" id="PF06172"/>
    </source>
</evidence>
<dbReference type="PANTHER" id="PTHR33387:SF3">
    <property type="entry name" value="DUF985 DOMAIN-CONTAINING PROTEIN"/>
    <property type="match status" value="1"/>
</dbReference>
<dbReference type="InterPro" id="IPR009327">
    <property type="entry name" value="Cupin_DUF985"/>
</dbReference>
<evidence type="ECO:0000313" key="2">
    <source>
        <dbReference type="EMBL" id="APH53690.1"/>
    </source>
</evidence>
<protein>
    <submittedName>
        <fullName evidence="2">Cupin superfamily protein</fullName>
    </submittedName>
</protein>
<sequence length="174" mass="18619">MVRDHFSGTGPCPQHAQARVTGNILPGIDLRDPSLPAGTVISHLGLTPHPEGGFYRETWRAAASGPGEREAGTAILFLLAAGQRSHWHRVDASELWLWQGGAPLHLHLSDDGASTTCLRIGPDPSQGETLQGVVRPHAWQAAESLGNWTLVSCIVAPAFRFEGFELAPPGWQPG</sequence>
<dbReference type="InterPro" id="IPR011051">
    <property type="entry name" value="RmlC_Cupin_sf"/>
</dbReference>
<dbReference type="CDD" id="cd06121">
    <property type="entry name" value="cupin_YML079wp"/>
    <property type="match status" value="1"/>
</dbReference>